<dbReference type="InterPro" id="IPR003718">
    <property type="entry name" value="OsmC/Ohr_fam"/>
</dbReference>
<keyword evidence="2" id="KW-1185">Reference proteome</keyword>
<dbReference type="SUPFAM" id="SSF82784">
    <property type="entry name" value="OsmC-like"/>
    <property type="match status" value="1"/>
</dbReference>
<accession>A0A923KIG6</accession>
<dbReference type="EMBL" id="JACOFV010000009">
    <property type="protein sequence ID" value="MBC3862632.1"/>
    <property type="molecule type" value="Genomic_DNA"/>
</dbReference>
<gene>
    <name evidence="1" type="ORF">H8K32_11010</name>
</gene>
<protein>
    <submittedName>
        <fullName evidence="1">OsmC family protein</fullName>
    </submittedName>
</protein>
<comment type="caution">
    <text evidence="1">The sequence shown here is derived from an EMBL/GenBank/DDBJ whole genome shotgun (WGS) entry which is preliminary data.</text>
</comment>
<name>A0A923KIG6_9BURK</name>
<dbReference type="AlphaFoldDB" id="A0A923KIG6"/>
<dbReference type="Pfam" id="PF02566">
    <property type="entry name" value="OsmC"/>
    <property type="match status" value="1"/>
</dbReference>
<dbReference type="PANTHER" id="PTHR42830">
    <property type="entry name" value="OSMOTICALLY INDUCIBLE FAMILY PROTEIN"/>
    <property type="match status" value="1"/>
</dbReference>
<sequence length="153" mass="17314">MSEYKAEVVWQRGNQLFTDNRYSRGHEWKFDGGFSVPASSAPSSVPLPMSVAENVDPEEALVAALASCHMLFFLSFAQKQGFIVDHYQDYATGFMEKNERGRLYIARIELRPATCFSGEKMPTKEQIDALHHLSHEHCYVANSLRADVTIIPE</sequence>
<dbReference type="InterPro" id="IPR036102">
    <property type="entry name" value="OsmC/Ohrsf"/>
</dbReference>
<dbReference type="PANTHER" id="PTHR42830:SF2">
    <property type="entry name" value="OSMC_OHR FAMILY PROTEIN"/>
    <property type="match status" value="1"/>
</dbReference>
<reference evidence="1" key="1">
    <citation type="submission" date="2020-08" db="EMBL/GenBank/DDBJ databases">
        <title>Novel species isolated from subtropical streams in China.</title>
        <authorList>
            <person name="Lu H."/>
        </authorList>
    </citation>
    <scope>NUCLEOTIDE SEQUENCE</scope>
    <source>
        <strain evidence="1">KACC 12607</strain>
    </source>
</reference>
<dbReference type="InterPro" id="IPR052707">
    <property type="entry name" value="OsmC_Ohr_Peroxiredoxin"/>
</dbReference>
<dbReference type="Proteomes" id="UP000634011">
    <property type="component" value="Unassembled WGS sequence"/>
</dbReference>
<organism evidence="1 2">
    <name type="scientific">Undibacterium jejuense</name>
    <dbReference type="NCBI Taxonomy" id="1344949"/>
    <lineage>
        <taxon>Bacteria</taxon>
        <taxon>Pseudomonadati</taxon>
        <taxon>Pseudomonadota</taxon>
        <taxon>Betaproteobacteria</taxon>
        <taxon>Burkholderiales</taxon>
        <taxon>Oxalobacteraceae</taxon>
        <taxon>Undibacterium</taxon>
    </lineage>
</organism>
<evidence type="ECO:0000313" key="2">
    <source>
        <dbReference type="Proteomes" id="UP000634011"/>
    </source>
</evidence>
<dbReference type="RefSeq" id="WP_186912548.1">
    <property type="nucleotide sequence ID" value="NZ_JACOFV010000009.1"/>
</dbReference>
<proteinExistence type="predicted"/>
<dbReference type="Gene3D" id="3.30.300.20">
    <property type="match status" value="1"/>
</dbReference>
<dbReference type="InterPro" id="IPR015946">
    <property type="entry name" value="KH_dom-like_a/b"/>
</dbReference>
<evidence type="ECO:0000313" key="1">
    <source>
        <dbReference type="EMBL" id="MBC3862632.1"/>
    </source>
</evidence>